<accession>A0A2P2KFN0</accession>
<evidence type="ECO:0000313" key="1">
    <source>
        <dbReference type="EMBL" id="MBX04535.1"/>
    </source>
</evidence>
<organism evidence="1">
    <name type="scientific">Rhizophora mucronata</name>
    <name type="common">Asiatic mangrove</name>
    <dbReference type="NCBI Taxonomy" id="61149"/>
    <lineage>
        <taxon>Eukaryota</taxon>
        <taxon>Viridiplantae</taxon>
        <taxon>Streptophyta</taxon>
        <taxon>Embryophyta</taxon>
        <taxon>Tracheophyta</taxon>
        <taxon>Spermatophyta</taxon>
        <taxon>Magnoliopsida</taxon>
        <taxon>eudicotyledons</taxon>
        <taxon>Gunneridae</taxon>
        <taxon>Pentapetalae</taxon>
        <taxon>rosids</taxon>
        <taxon>fabids</taxon>
        <taxon>Malpighiales</taxon>
        <taxon>Rhizophoraceae</taxon>
        <taxon>Rhizophora</taxon>
    </lineage>
</organism>
<reference evidence="1" key="1">
    <citation type="submission" date="2018-02" db="EMBL/GenBank/DDBJ databases">
        <title>Rhizophora mucronata_Transcriptome.</title>
        <authorList>
            <person name="Meera S.P."/>
            <person name="Sreeshan A."/>
            <person name="Augustine A."/>
        </authorList>
    </citation>
    <scope>NUCLEOTIDE SEQUENCE</scope>
    <source>
        <tissue evidence="1">Leaf</tissue>
    </source>
</reference>
<name>A0A2P2KFN0_RHIMU</name>
<dbReference type="AlphaFoldDB" id="A0A2P2KFN0"/>
<protein>
    <submittedName>
        <fullName evidence="1">Uncharacterized protein MANES_04G062500</fullName>
    </submittedName>
</protein>
<dbReference type="EMBL" id="GGEC01024051">
    <property type="protein sequence ID" value="MBX04535.1"/>
    <property type="molecule type" value="Transcribed_RNA"/>
</dbReference>
<proteinExistence type="predicted"/>
<sequence length="47" mass="5444">MWLWCFTSALPSPVFSLFPILLLQSIRFLSLRFESNIFFGFGQSANN</sequence>